<evidence type="ECO:0000256" key="5">
    <source>
        <dbReference type="ARBA" id="ARBA00022794"/>
    </source>
</evidence>
<evidence type="ECO:0000256" key="4">
    <source>
        <dbReference type="ARBA" id="ARBA00022490"/>
    </source>
</evidence>
<evidence type="ECO:0000256" key="10">
    <source>
        <dbReference type="ARBA" id="ARBA00038465"/>
    </source>
</evidence>
<evidence type="ECO:0000313" key="13">
    <source>
        <dbReference type="Ensembl" id="ENSGWIP00000014362.1"/>
    </source>
</evidence>
<keyword evidence="6" id="KW-0653">Protein transport</keyword>
<accession>A0A8C5E044</accession>
<evidence type="ECO:0000256" key="1">
    <source>
        <dbReference type="ARBA" id="ARBA00004120"/>
    </source>
</evidence>
<evidence type="ECO:0000256" key="2">
    <source>
        <dbReference type="ARBA" id="ARBA00004300"/>
    </source>
</evidence>
<organism evidence="13 14">
    <name type="scientific">Gouania willdenowi</name>
    <name type="common">Blunt-snouted clingfish</name>
    <name type="synonym">Lepadogaster willdenowi</name>
    <dbReference type="NCBI Taxonomy" id="441366"/>
    <lineage>
        <taxon>Eukaryota</taxon>
        <taxon>Metazoa</taxon>
        <taxon>Chordata</taxon>
        <taxon>Craniata</taxon>
        <taxon>Vertebrata</taxon>
        <taxon>Euteleostomi</taxon>
        <taxon>Actinopterygii</taxon>
        <taxon>Neopterygii</taxon>
        <taxon>Teleostei</taxon>
        <taxon>Neoteleostei</taxon>
        <taxon>Acanthomorphata</taxon>
        <taxon>Ovalentaria</taxon>
        <taxon>Blenniimorphae</taxon>
        <taxon>Blenniiformes</taxon>
        <taxon>Gobiesocoidei</taxon>
        <taxon>Gobiesocidae</taxon>
        <taxon>Gobiesocinae</taxon>
        <taxon>Gouania</taxon>
    </lineage>
</organism>
<dbReference type="OrthoDB" id="70250at2759"/>
<evidence type="ECO:0000256" key="3">
    <source>
        <dbReference type="ARBA" id="ARBA00022448"/>
    </source>
</evidence>
<comment type="subcellular location">
    <subcellularLocation>
        <location evidence="1">Cytoplasm</location>
        <location evidence="1">Cytoskeleton</location>
        <location evidence="1">Cilium basal body</location>
    </subcellularLocation>
    <subcellularLocation>
        <location evidence="2">Cytoplasm</location>
        <location evidence="2">Cytoskeleton</location>
        <location evidence="2">Microtubule organizing center</location>
        <location evidence="2">Centrosome</location>
    </subcellularLocation>
</comment>
<dbReference type="PANTHER" id="PTHR44390:SF1">
    <property type="entry name" value="CENTROSOMAL PROTEIN OF 41 KDA"/>
    <property type="match status" value="1"/>
</dbReference>
<dbReference type="GeneID" id="114464733"/>
<name>A0A8C5E044_GOUWI</name>
<evidence type="ECO:0000256" key="9">
    <source>
        <dbReference type="ARBA" id="ARBA00023273"/>
    </source>
</evidence>
<dbReference type="InterPro" id="IPR001763">
    <property type="entry name" value="Rhodanese-like_dom"/>
</dbReference>
<dbReference type="GO" id="GO:0060271">
    <property type="term" value="P:cilium assembly"/>
    <property type="evidence" value="ECO:0007669"/>
    <property type="project" value="TreeGrafter"/>
</dbReference>
<dbReference type="CTD" id="95681"/>
<keyword evidence="3" id="KW-0813">Transport</keyword>
<evidence type="ECO:0000256" key="6">
    <source>
        <dbReference type="ARBA" id="ARBA00022927"/>
    </source>
</evidence>
<keyword evidence="9" id="KW-0966">Cell projection</keyword>
<feature type="domain" description="Rhodanese" evidence="12">
    <location>
        <begin position="168"/>
        <end position="265"/>
    </location>
</feature>
<feature type="region of interest" description="Disordered" evidence="11">
    <location>
        <begin position="268"/>
        <end position="291"/>
    </location>
</feature>
<dbReference type="PROSITE" id="PS50206">
    <property type="entry name" value="RHODANESE_3"/>
    <property type="match status" value="1"/>
</dbReference>
<evidence type="ECO:0000259" key="12">
    <source>
        <dbReference type="PROSITE" id="PS50206"/>
    </source>
</evidence>
<feature type="region of interest" description="Disordered" evidence="11">
    <location>
        <begin position="325"/>
        <end position="349"/>
    </location>
</feature>
<proteinExistence type="inferred from homology"/>
<keyword evidence="5" id="KW-0970">Cilium biogenesis/degradation</keyword>
<dbReference type="Pfam" id="PF00581">
    <property type="entry name" value="Rhodanese"/>
    <property type="match status" value="1"/>
</dbReference>
<dbReference type="Gene3D" id="3.40.250.10">
    <property type="entry name" value="Rhodanese-like domain"/>
    <property type="match status" value="1"/>
</dbReference>
<evidence type="ECO:0000256" key="8">
    <source>
        <dbReference type="ARBA" id="ARBA00023212"/>
    </source>
</evidence>
<dbReference type="InterPro" id="IPR036873">
    <property type="entry name" value="Rhodanese-like_dom_sf"/>
</dbReference>
<keyword evidence="4" id="KW-0963">Cytoplasm</keyword>
<evidence type="ECO:0000256" key="7">
    <source>
        <dbReference type="ARBA" id="ARBA00023069"/>
    </source>
</evidence>
<reference evidence="13" key="1">
    <citation type="submission" date="2020-06" db="EMBL/GenBank/DDBJ databases">
        <authorList>
            <consortium name="Wellcome Sanger Institute Data Sharing"/>
        </authorList>
    </citation>
    <scope>NUCLEOTIDE SEQUENCE [LARGE SCALE GENOMIC DNA]</scope>
</reference>
<sequence>MALNRGIGSTKYMTKRTPKNEKYDHVKTKLDTGSSLTKHKERLEEIRRNYKYRKNEIFKRLKATTFAHLVLQVASISDMTESENDTESHIPAEDVLSSVDSECVSERPGGSALSLPLSDHEYAEETESCYSARSTLLSVISGVGERCPEHNNQKTTRKVVDPSKAPYPDCPYLLLDVRYREKYDSCHIISAHSFPMAMLSRSVNPYTKEILQYKNAKGKIIIVYDEDELIASQVATMMCQRGFENVFLLSGGLRVIAQKFPCGLTTGSIPASPPSSKVKRRPTSQKPPMAAEKRWRFTLDELAKIQEQLEEILMSSDTSSCLSSRMSTASTRFTSSAKSSVGGSSRHWK</sequence>
<keyword evidence="8" id="KW-0206">Cytoskeleton</keyword>
<dbReference type="SMART" id="SM00450">
    <property type="entry name" value="RHOD"/>
    <property type="match status" value="1"/>
</dbReference>
<keyword evidence="14" id="KW-1185">Reference proteome</keyword>
<dbReference type="AlphaFoldDB" id="A0A8C5E044"/>
<evidence type="ECO:0000256" key="11">
    <source>
        <dbReference type="SAM" id="MobiDB-lite"/>
    </source>
</evidence>
<protein>
    <recommendedName>
        <fullName evidence="12">Rhodanese domain-containing protein</fullName>
    </recommendedName>
</protein>
<evidence type="ECO:0000313" key="14">
    <source>
        <dbReference type="Proteomes" id="UP000694680"/>
    </source>
</evidence>
<dbReference type="GO" id="GO:0005813">
    <property type="term" value="C:centrosome"/>
    <property type="evidence" value="ECO:0007669"/>
    <property type="project" value="UniProtKB-SubCell"/>
</dbReference>
<dbReference type="Proteomes" id="UP000694680">
    <property type="component" value="Chromosome 6"/>
</dbReference>
<dbReference type="InterPro" id="IPR051889">
    <property type="entry name" value="CEP41"/>
</dbReference>
<reference evidence="13" key="3">
    <citation type="submission" date="2025-09" db="UniProtKB">
        <authorList>
            <consortium name="Ensembl"/>
        </authorList>
    </citation>
    <scope>IDENTIFICATION</scope>
</reference>
<dbReference type="RefSeq" id="XP_028305034.1">
    <property type="nucleotide sequence ID" value="XM_028449233.1"/>
</dbReference>
<dbReference type="GO" id="GO:0036064">
    <property type="term" value="C:ciliary basal body"/>
    <property type="evidence" value="ECO:0007669"/>
    <property type="project" value="TreeGrafter"/>
</dbReference>
<keyword evidence="7" id="KW-0969">Cilium</keyword>
<dbReference type="CDD" id="cd00158">
    <property type="entry name" value="RHOD"/>
    <property type="match status" value="1"/>
</dbReference>
<comment type="similarity">
    <text evidence="10">Belongs to the CEP41 family.</text>
</comment>
<gene>
    <name evidence="13" type="primary">cep41</name>
</gene>
<dbReference type="Ensembl" id="ENSGWIT00000015880.1">
    <property type="protein sequence ID" value="ENSGWIP00000014362.1"/>
    <property type="gene ID" value="ENSGWIG00000008123.1"/>
</dbReference>
<reference evidence="13" key="2">
    <citation type="submission" date="2025-08" db="UniProtKB">
        <authorList>
            <consortium name="Ensembl"/>
        </authorList>
    </citation>
    <scope>IDENTIFICATION</scope>
</reference>
<dbReference type="PANTHER" id="PTHR44390">
    <property type="entry name" value="CENTROSOMAL PROTEIN OF 41 KDA"/>
    <property type="match status" value="1"/>
</dbReference>
<dbReference type="GO" id="GO:0015031">
    <property type="term" value="P:protein transport"/>
    <property type="evidence" value="ECO:0007669"/>
    <property type="project" value="UniProtKB-KW"/>
</dbReference>
<dbReference type="SUPFAM" id="SSF52821">
    <property type="entry name" value="Rhodanese/Cell cycle control phosphatase"/>
    <property type="match status" value="1"/>
</dbReference>